<feature type="region of interest" description="Disordered" evidence="1">
    <location>
        <begin position="57"/>
        <end position="92"/>
    </location>
</feature>
<keyword evidence="2" id="KW-1133">Transmembrane helix</keyword>
<reference evidence="4 5" key="1">
    <citation type="journal article" date="2018" name="Evol. Lett.">
        <title>Horizontal gene cluster transfer increased hallucinogenic mushroom diversity.</title>
        <authorList>
            <person name="Reynolds H.T."/>
            <person name="Vijayakumar V."/>
            <person name="Gluck-Thaler E."/>
            <person name="Korotkin H.B."/>
            <person name="Matheny P.B."/>
            <person name="Slot J.C."/>
        </authorList>
    </citation>
    <scope>NUCLEOTIDE SEQUENCE [LARGE SCALE GENOMIC DNA]</scope>
    <source>
        <strain evidence="4 5">2631</strain>
    </source>
</reference>
<dbReference type="EMBL" id="NHYD01003240">
    <property type="protein sequence ID" value="PPQ81532.1"/>
    <property type="molecule type" value="Genomic_DNA"/>
</dbReference>
<comment type="caution">
    <text evidence="4">The sequence shown here is derived from an EMBL/GenBank/DDBJ whole genome shotgun (WGS) entry which is preliminary data.</text>
</comment>
<dbReference type="AlphaFoldDB" id="A0A409WSQ5"/>
<evidence type="ECO:0000256" key="3">
    <source>
        <dbReference type="SAM" id="SignalP"/>
    </source>
</evidence>
<protein>
    <recommendedName>
        <fullName evidence="6">Mid2 domain-containing protein</fullName>
    </recommendedName>
</protein>
<feature type="compositionally biased region" description="Low complexity" evidence="1">
    <location>
        <begin position="63"/>
        <end position="87"/>
    </location>
</feature>
<gene>
    <name evidence="4" type="ORF">CVT25_013326</name>
</gene>
<keyword evidence="2" id="KW-0812">Transmembrane</keyword>
<dbReference type="InterPro" id="IPR015926">
    <property type="entry name" value="Cytolysin/lectin"/>
</dbReference>
<evidence type="ECO:0000313" key="4">
    <source>
        <dbReference type="EMBL" id="PPQ81532.1"/>
    </source>
</evidence>
<keyword evidence="3" id="KW-0732">Signal</keyword>
<feature type="chain" id="PRO_5019154722" description="Mid2 domain-containing protein" evidence="3">
    <location>
        <begin position="22"/>
        <end position="191"/>
    </location>
</feature>
<evidence type="ECO:0000313" key="5">
    <source>
        <dbReference type="Proteomes" id="UP000283269"/>
    </source>
</evidence>
<accession>A0A409WSQ5</accession>
<evidence type="ECO:0000256" key="2">
    <source>
        <dbReference type="SAM" id="Phobius"/>
    </source>
</evidence>
<keyword evidence="2" id="KW-0472">Membrane</keyword>
<proteinExistence type="predicted"/>
<dbReference type="Proteomes" id="UP000283269">
    <property type="component" value="Unassembled WGS sequence"/>
</dbReference>
<dbReference type="InParanoid" id="A0A409WSQ5"/>
<dbReference type="OrthoDB" id="4791458at2759"/>
<organism evidence="4 5">
    <name type="scientific">Psilocybe cyanescens</name>
    <dbReference type="NCBI Taxonomy" id="93625"/>
    <lineage>
        <taxon>Eukaryota</taxon>
        <taxon>Fungi</taxon>
        <taxon>Dikarya</taxon>
        <taxon>Basidiomycota</taxon>
        <taxon>Agaricomycotina</taxon>
        <taxon>Agaricomycetes</taxon>
        <taxon>Agaricomycetidae</taxon>
        <taxon>Agaricales</taxon>
        <taxon>Agaricineae</taxon>
        <taxon>Strophariaceae</taxon>
        <taxon>Psilocybe</taxon>
    </lineage>
</organism>
<sequence length="191" mass="20645">MLFTLVGIPTLVAWNIQPSDADVQVSPDLDLIFDLRFVLGVADVGLATVNVQPVEGEDVVRHSTQPSSSSSTSSTSPADQTQTSSPSIPLPNHPTSQTFIIIKHIPAIVSGTTGGLLLLAVMFVFVGRRRRKKLEREDVPSGYDGTAMPAYSVATSTCQTNTNTFFRPVEKTIWNYANGGTWTPDSAKRPR</sequence>
<keyword evidence="5" id="KW-1185">Reference proteome</keyword>
<evidence type="ECO:0000256" key="1">
    <source>
        <dbReference type="SAM" id="MobiDB-lite"/>
    </source>
</evidence>
<dbReference type="Pfam" id="PF07367">
    <property type="entry name" value="FB_lectin"/>
    <property type="match status" value="1"/>
</dbReference>
<dbReference type="SUPFAM" id="SSF63724">
    <property type="entry name" value="Cytolysin/lectin"/>
    <property type="match status" value="1"/>
</dbReference>
<feature type="transmembrane region" description="Helical" evidence="2">
    <location>
        <begin position="105"/>
        <end position="126"/>
    </location>
</feature>
<dbReference type="InterPro" id="IPR009960">
    <property type="entry name" value="Fruit_body_lectin_fun"/>
</dbReference>
<name>A0A409WSQ5_PSICY</name>
<dbReference type="Gene3D" id="2.60.270.20">
    <property type="entry name" value="Cytolysin/lectin"/>
    <property type="match status" value="1"/>
</dbReference>
<evidence type="ECO:0008006" key="6">
    <source>
        <dbReference type="Google" id="ProtNLM"/>
    </source>
</evidence>
<feature type="signal peptide" evidence="3">
    <location>
        <begin position="1"/>
        <end position="21"/>
    </location>
</feature>